<comment type="caution">
    <text evidence="1">The sequence shown here is derived from an EMBL/GenBank/DDBJ whole genome shotgun (WGS) entry which is preliminary data.</text>
</comment>
<sequence>MSRIYALESKSRMVRCKSAVNMLITSSRRWTTGI</sequence>
<reference evidence="1 2" key="1">
    <citation type="submission" date="2013-11" db="EMBL/GenBank/DDBJ databases">
        <title>The Genome Sequence of Phytophthora parasitica P1976.</title>
        <authorList>
            <consortium name="The Broad Institute Genomics Platform"/>
            <person name="Russ C."/>
            <person name="Tyler B."/>
            <person name="Panabieres F."/>
            <person name="Shan W."/>
            <person name="Tripathy S."/>
            <person name="Grunwald N."/>
            <person name="Machado M."/>
            <person name="Johnson C.S."/>
            <person name="Walker B."/>
            <person name="Young S."/>
            <person name="Zeng Q."/>
            <person name="Gargeya S."/>
            <person name="Fitzgerald M."/>
            <person name="Haas B."/>
            <person name="Abouelleil A."/>
            <person name="Allen A.W."/>
            <person name="Alvarado L."/>
            <person name="Arachchi H.M."/>
            <person name="Berlin A.M."/>
            <person name="Chapman S.B."/>
            <person name="Gainer-Dewar J."/>
            <person name="Goldberg J."/>
            <person name="Griggs A."/>
            <person name="Gujja S."/>
            <person name="Hansen M."/>
            <person name="Howarth C."/>
            <person name="Imamovic A."/>
            <person name="Ireland A."/>
            <person name="Larimer J."/>
            <person name="McCowan C."/>
            <person name="Murphy C."/>
            <person name="Pearson M."/>
            <person name="Poon T.W."/>
            <person name="Priest M."/>
            <person name="Roberts A."/>
            <person name="Saif S."/>
            <person name="Shea T."/>
            <person name="Sisk P."/>
            <person name="Sykes S."/>
            <person name="Wortman J."/>
            <person name="Nusbaum C."/>
            <person name="Birren B."/>
        </authorList>
    </citation>
    <scope>NUCLEOTIDE SEQUENCE [LARGE SCALE GENOMIC DNA]</scope>
    <source>
        <strain evidence="1 2">P1976</strain>
    </source>
</reference>
<organism evidence="1 2">
    <name type="scientific">Phytophthora nicotianae P1976</name>
    <dbReference type="NCBI Taxonomy" id="1317066"/>
    <lineage>
        <taxon>Eukaryota</taxon>
        <taxon>Sar</taxon>
        <taxon>Stramenopiles</taxon>
        <taxon>Oomycota</taxon>
        <taxon>Peronosporomycetes</taxon>
        <taxon>Peronosporales</taxon>
        <taxon>Peronosporaceae</taxon>
        <taxon>Phytophthora</taxon>
    </lineage>
</organism>
<evidence type="ECO:0000313" key="1">
    <source>
        <dbReference type="EMBL" id="ETO63855.1"/>
    </source>
</evidence>
<name>A0A080ZB44_PHYNI</name>
<evidence type="ECO:0000313" key="2">
    <source>
        <dbReference type="Proteomes" id="UP000028582"/>
    </source>
</evidence>
<dbReference type="Proteomes" id="UP000028582">
    <property type="component" value="Unassembled WGS sequence"/>
</dbReference>
<protein>
    <submittedName>
        <fullName evidence="1">Uncharacterized protein</fullName>
    </submittedName>
</protein>
<dbReference type="EMBL" id="ANJA01003388">
    <property type="protein sequence ID" value="ETO63855.1"/>
    <property type="molecule type" value="Genomic_DNA"/>
</dbReference>
<dbReference type="AlphaFoldDB" id="A0A080ZB44"/>
<accession>A0A080ZB44</accession>
<proteinExistence type="predicted"/>
<gene>
    <name evidence="1" type="ORF">F444_18509</name>
</gene>